<dbReference type="Gene3D" id="2.130.10.10">
    <property type="entry name" value="YVTN repeat-like/Quinoprotein amine dehydrogenase"/>
    <property type="match status" value="1"/>
</dbReference>
<dbReference type="Pfam" id="PF10282">
    <property type="entry name" value="Lactonase"/>
    <property type="match status" value="1"/>
</dbReference>
<feature type="chain" id="PRO_5034551858" evidence="1">
    <location>
        <begin position="18"/>
        <end position="191"/>
    </location>
</feature>
<keyword evidence="3" id="KW-1185">Reference proteome</keyword>
<evidence type="ECO:0000313" key="3">
    <source>
        <dbReference type="Proteomes" id="UP000554235"/>
    </source>
</evidence>
<organism evidence="2 3">
    <name type="scientific">Fusarium albosuccineum</name>
    <dbReference type="NCBI Taxonomy" id="1237068"/>
    <lineage>
        <taxon>Eukaryota</taxon>
        <taxon>Fungi</taxon>
        <taxon>Dikarya</taxon>
        <taxon>Ascomycota</taxon>
        <taxon>Pezizomycotina</taxon>
        <taxon>Sordariomycetes</taxon>
        <taxon>Hypocreomycetidae</taxon>
        <taxon>Hypocreales</taxon>
        <taxon>Nectriaceae</taxon>
        <taxon>Fusarium</taxon>
        <taxon>Fusarium decemcellulare species complex</taxon>
    </lineage>
</organism>
<keyword evidence="1" id="KW-0732">Signal</keyword>
<dbReference type="AlphaFoldDB" id="A0A8H4LFJ3"/>
<name>A0A8H4LFJ3_9HYPO</name>
<dbReference type="Proteomes" id="UP000554235">
    <property type="component" value="Unassembled WGS sequence"/>
</dbReference>
<evidence type="ECO:0000256" key="1">
    <source>
        <dbReference type="SAM" id="SignalP"/>
    </source>
</evidence>
<comment type="caution">
    <text evidence="2">The sequence shown here is derived from an EMBL/GenBank/DDBJ whole genome shotgun (WGS) entry which is preliminary data.</text>
</comment>
<dbReference type="OrthoDB" id="9972196at2759"/>
<evidence type="ECO:0000313" key="2">
    <source>
        <dbReference type="EMBL" id="KAF4468502.1"/>
    </source>
</evidence>
<protein>
    <submittedName>
        <fullName evidence="2">Uncharacterized protein</fullName>
    </submittedName>
</protein>
<proteinExistence type="predicted"/>
<dbReference type="InterPro" id="IPR019405">
    <property type="entry name" value="Lactonase_7-beta_prop"/>
</dbReference>
<feature type="signal peptide" evidence="1">
    <location>
        <begin position="1"/>
        <end position="17"/>
    </location>
</feature>
<reference evidence="2 3" key="1">
    <citation type="submission" date="2020-01" db="EMBL/GenBank/DDBJ databases">
        <title>Identification and distribution of gene clusters putatively required for synthesis of sphingolipid metabolism inhibitors in phylogenetically diverse species of the filamentous fungus Fusarium.</title>
        <authorList>
            <person name="Kim H.-S."/>
            <person name="Busman M."/>
            <person name="Brown D.W."/>
            <person name="Divon H."/>
            <person name="Uhlig S."/>
            <person name="Proctor R.H."/>
        </authorList>
    </citation>
    <scope>NUCLEOTIDE SEQUENCE [LARGE SCALE GENOMIC DNA]</scope>
    <source>
        <strain evidence="2 3">NRRL 20459</strain>
    </source>
</reference>
<sequence length="191" mass="20561">MKLNLISTAASLILASAAHEGIRPATESPPAGTIVLGGVEHKYLSRRIPETDSISNFLQLYGLDIENKAANIKHEKDTSLDLVHLELNKNKPRLFASRSGYGAVDANLDPTGRSLAVEDIGADSVIPIDTTDDAYKVRHDASIMVSGCGPRHGILHPHGAETVTGYIIACATSNQVFVYFVKCEIDQLVLK</sequence>
<dbReference type="EMBL" id="JAADYS010000605">
    <property type="protein sequence ID" value="KAF4468502.1"/>
    <property type="molecule type" value="Genomic_DNA"/>
</dbReference>
<gene>
    <name evidence="2" type="ORF">FALBO_4619</name>
</gene>
<dbReference type="InterPro" id="IPR015943">
    <property type="entry name" value="WD40/YVTN_repeat-like_dom_sf"/>
</dbReference>
<accession>A0A8H4LFJ3</accession>